<dbReference type="InterPro" id="IPR018389">
    <property type="entry name" value="DctP_fam"/>
</dbReference>
<name>A0ABX1NQC5_9RHOO</name>
<comment type="caution">
    <text evidence="2">The sequence shown here is derived from an EMBL/GenBank/DDBJ whole genome shotgun (WGS) entry which is preliminary data.</text>
</comment>
<dbReference type="NCBIfam" id="NF037995">
    <property type="entry name" value="TRAP_S1"/>
    <property type="match status" value="1"/>
</dbReference>
<reference evidence="2 3" key="1">
    <citation type="submission" date="2019-12" db="EMBL/GenBank/DDBJ databases">
        <title>Comparative genomics gives insights into the taxonomy of the Azoarcus-Aromatoleum group and reveals separate origins of nif in the plant-associated Azoarcus and non-plant-associated Aromatoleum sub-groups.</title>
        <authorList>
            <person name="Lafos M."/>
            <person name="Maluk M."/>
            <person name="Batista M."/>
            <person name="Junghare M."/>
            <person name="Carmona M."/>
            <person name="Faoro H."/>
            <person name="Cruz L.M."/>
            <person name="Battistoni F."/>
            <person name="De Souza E."/>
            <person name="Pedrosa F."/>
            <person name="Chen W.-M."/>
            <person name="Poole P.S."/>
            <person name="Dixon R.A."/>
            <person name="James E.K."/>
        </authorList>
    </citation>
    <scope>NUCLEOTIDE SEQUENCE [LARGE SCALE GENOMIC DNA]</scope>
    <source>
        <strain evidence="2 3">T</strain>
    </source>
</reference>
<feature type="non-terminal residue" evidence="2">
    <location>
        <position position="1"/>
    </location>
</feature>
<dbReference type="Proteomes" id="UP000634522">
    <property type="component" value="Unassembled WGS sequence"/>
</dbReference>
<evidence type="ECO:0000256" key="1">
    <source>
        <dbReference type="ARBA" id="ARBA00022729"/>
    </source>
</evidence>
<dbReference type="EMBL" id="WTVS01000257">
    <property type="protein sequence ID" value="NMG01321.1"/>
    <property type="molecule type" value="Genomic_DNA"/>
</dbReference>
<dbReference type="Pfam" id="PF03480">
    <property type="entry name" value="DctP"/>
    <property type="match status" value="1"/>
</dbReference>
<feature type="non-terminal residue" evidence="2">
    <location>
        <position position="134"/>
    </location>
</feature>
<evidence type="ECO:0000313" key="2">
    <source>
        <dbReference type="EMBL" id="NMG01321.1"/>
    </source>
</evidence>
<proteinExistence type="predicted"/>
<sequence length="134" mass="15128">TNSKRDVKEPGDLKGLKMRTMENPVHIAAYKGFGIITTPMAFPEVFTALQQGTVDGQENPYNTILSSKFYEVQKYLTVTNHVYSPWIVLVSKKYWDGLSKAEQKVLLDAAKKSRDFERQDTRAEADKALADLKG</sequence>
<gene>
    <name evidence="2" type="ORF">GPA27_28565</name>
</gene>
<organism evidence="2 3">
    <name type="scientific">Aromatoleum toluolicum</name>
    <dbReference type="NCBI Taxonomy" id="90060"/>
    <lineage>
        <taxon>Bacteria</taxon>
        <taxon>Pseudomonadati</taxon>
        <taxon>Pseudomonadota</taxon>
        <taxon>Betaproteobacteria</taxon>
        <taxon>Rhodocyclales</taxon>
        <taxon>Rhodocyclaceae</taxon>
        <taxon>Aromatoleum</taxon>
    </lineage>
</organism>
<accession>A0ABX1NQC5</accession>
<evidence type="ECO:0000313" key="3">
    <source>
        <dbReference type="Proteomes" id="UP000634522"/>
    </source>
</evidence>
<dbReference type="Gene3D" id="3.40.190.170">
    <property type="entry name" value="Bacterial extracellular solute-binding protein, family 7"/>
    <property type="match status" value="1"/>
</dbReference>
<protein>
    <submittedName>
        <fullName evidence="2">TRAP transporter substrate-binding protein</fullName>
    </submittedName>
</protein>
<keyword evidence="1" id="KW-0732">Signal</keyword>
<dbReference type="PANTHER" id="PTHR33376:SF18">
    <property type="entry name" value="2,3-DIKETO-L-GULONATE-BINDING PERIPLASMIC PROTEIN YIAO"/>
    <property type="match status" value="1"/>
</dbReference>
<dbReference type="InterPro" id="IPR038404">
    <property type="entry name" value="TRAP_DctP_sf"/>
</dbReference>
<dbReference type="PANTHER" id="PTHR33376">
    <property type="match status" value="1"/>
</dbReference>
<keyword evidence="3" id="KW-1185">Reference proteome</keyword>